<dbReference type="AlphaFoldDB" id="A0A239DM98"/>
<keyword evidence="1" id="KW-0129">CBS domain</keyword>
<dbReference type="Proteomes" id="UP000198304">
    <property type="component" value="Unassembled WGS sequence"/>
</dbReference>
<gene>
    <name evidence="3" type="ORF">SAMN05446037_100815</name>
</gene>
<dbReference type="Pfam" id="PF00571">
    <property type="entry name" value="CBS"/>
    <property type="match status" value="1"/>
</dbReference>
<dbReference type="Gene3D" id="3.10.580.10">
    <property type="entry name" value="CBS-domain"/>
    <property type="match status" value="1"/>
</dbReference>
<dbReference type="EMBL" id="FZOJ01000008">
    <property type="protein sequence ID" value="SNS32958.1"/>
    <property type="molecule type" value="Genomic_DNA"/>
</dbReference>
<dbReference type="InterPro" id="IPR029044">
    <property type="entry name" value="Nucleotide-diphossugar_trans"/>
</dbReference>
<evidence type="ECO:0000313" key="3">
    <source>
        <dbReference type="EMBL" id="SNS32958.1"/>
    </source>
</evidence>
<dbReference type="PANTHER" id="PTHR22572">
    <property type="entry name" value="SUGAR-1-PHOSPHATE GUANYL TRANSFERASE"/>
    <property type="match status" value="1"/>
</dbReference>
<name>A0A239DM98_9FIRM</name>
<proteinExistence type="predicted"/>
<dbReference type="Pfam" id="PF00483">
    <property type="entry name" value="NTP_transferase"/>
    <property type="match status" value="1"/>
</dbReference>
<dbReference type="RefSeq" id="WP_089282701.1">
    <property type="nucleotide sequence ID" value="NZ_FZOJ01000008.1"/>
</dbReference>
<dbReference type="InterPro" id="IPR046342">
    <property type="entry name" value="CBS_dom_sf"/>
</dbReference>
<evidence type="ECO:0000313" key="4">
    <source>
        <dbReference type="Proteomes" id="UP000198304"/>
    </source>
</evidence>
<keyword evidence="4" id="KW-1185">Reference proteome</keyword>
<accession>A0A239DM98</accession>
<organism evidence="3 4">
    <name type="scientific">Anaerovirgula multivorans</name>
    <dbReference type="NCBI Taxonomy" id="312168"/>
    <lineage>
        <taxon>Bacteria</taxon>
        <taxon>Bacillati</taxon>
        <taxon>Bacillota</taxon>
        <taxon>Clostridia</taxon>
        <taxon>Peptostreptococcales</taxon>
        <taxon>Natronincolaceae</taxon>
        <taxon>Anaerovirgula</taxon>
    </lineage>
</organism>
<protein>
    <submittedName>
        <fullName evidence="3">CBS domain-containing protein</fullName>
    </submittedName>
</protein>
<reference evidence="4" key="1">
    <citation type="submission" date="2017-06" db="EMBL/GenBank/DDBJ databases">
        <authorList>
            <person name="Varghese N."/>
            <person name="Submissions S."/>
        </authorList>
    </citation>
    <scope>NUCLEOTIDE SEQUENCE [LARGE SCALE GENOMIC DNA]</scope>
    <source>
        <strain evidence="4">SCA</strain>
    </source>
</reference>
<dbReference type="OrthoDB" id="9801899at2"/>
<evidence type="ECO:0000259" key="2">
    <source>
        <dbReference type="PROSITE" id="PS51371"/>
    </source>
</evidence>
<dbReference type="CDD" id="cd06426">
    <property type="entry name" value="NTP_transferase_like_2"/>
    <property type="match status" value="1"/>
</dbReference>
<dbReference type="SUPFAM" id="SSF54631">
    <property type="entry name" value="CBS-domain pair"/>
    <property type="match status" value="1"/>
</dbReference>
<dbReference type="InterPro" id="IPR050486">
    <property type="entry name" value="Mannose-1P_guanyltransferase"/>
</dbReference>
<dbReference type="PROSITE" id="PS51371">
    <property type="entry name" value="CBS"/>
    <property type="match status" value="1"/>
</dbReference>
<dbReference type="Gene3D" id="3.90.550.10">
    <property type="entry name" value="Spore Coat Polysaccharide Biosynthesis Protein SpsA, Chain A"/>
    <property type="match status" value="1"/>
</dbReference>
<dbReference type="SUPFAM" id="SSF53448">
    <property type="entry name" value="Nucleotide-diphospho-sugar transferases"/>
    <property type="match status" value="1"/>
</dbReference>
<feature type="domain" description="CBS" evidence="2">
    <location>
        <begin position="1"/>
        <end position="58"/>
    </location>
</feature>
<sequence>MNVTDLFISEEITIKEAIKKLDQTAKKVLLITKDKFLKGIITDGDIRRWILINGSLNEKVKMIMNNNPIYLRKEEAWQAKDIMKKKSIEAIPIVNEEEEIIKVIFWKDSYNENLKIDNFFNNPVVIMAGGKGTRLHPLTKVFPKPLVPIGDIPIVERIIDRFVCFGCKRFYLTINYKKNLIKAYFNDLDKDYVIEYVEEEKPLGTGGSLYLLKNKLKETFFISNCDTLIDENYYKMLQFHRQKENKITVIASLKFFTVPYGVIELDDKSIIKNIIEKPECSYLVNTGMYILEPETLQDIPDNEFYHITDLVEKYIKKGERVGAYPISEEAWLDMGQFNEMNNMIEKLEL</sequence>
<dbReference type="InterPro" id="IPR000644">
    <property type="entry name" value="CBS_dom"/>
</dbReference>
<evidence type="ECO:0000256" key="1">
    <source>
        <dbReference type="PROSITE-ProRule" id="PRU00703"/>
    </source>
</evidence>
<dbReference type="InterPro" id="IPR005835">
    <property type="entry name" value="NTP_transferase_dom"/>
</dbReference>